<dbReference type="RefSeq" id="XP_037144863.1">
    <property type="nucleotide sequence ID" value="XM_037288968.1"/>
</dbReference>
<dbReference type="GeneID" id="59236878"/>
<organism evidence="11 12">
    <name type="scientific">Zygotorulaspora mrakii</name>
    <name type="common">Zygosaccharomyces mrakii</name>
    <dbReference type="NCBI Taxonomy" id="42260"/>
    <lineage>
        <taxon>Eukaryota</taxon>
        <taxon>Fungi</taxon>
        <taxon>Dikarya</taxon>
        <taxon>Ascomycota</taxon>
        <taxon>Saccharomycotina</taxon>
        <taxon>Saccharomycetes</taxon>
        <taxon>Saccharomycetales</taxon>
        <taxon>Saccharomycetaceae</taxon>
        <taxon>Zygotorulaspora</taxon>
    </lineage>
</organism>
<comment type="subcellular location">
    <subcellularLocation>
        <location evidence="2">Peroxisome membrane</location>
        <topology evidence="2">Single-pass membrane protein</topology>
    </subcellularLocation>
</comment>
<dbReference type="GO" id="GO:0005778">
    <property type="term" value="C:peroxisomal membrane"/>
    <property type="evidence" value="ECO:0007669"/>
    <property type="project" value="UniProtKB-SubCell"/>
</dbReference>
<evidence type="ECO:0000256" key="6">
    <source>
        <dbReference type="ARBA" id="ARBA00022692"/>
    </source>
</evidence>
<keyword evidence="7 10" id="KW-1133">Transmembrane helix</keyword>
<name>A0A7H9B3Y2_ZYGMR</name>
<dbReference type="Proteomes" id="UP000509704">
    <property type="component" value="Chromosome 5"/>
</dbReference>
<keyword evidence="6 10" id="KW-0812">Transmembrane</keyword>
<gene>
    <name evidence="11" type="ORF">HG535_0E02200</name>
</gene>
<evidence type="ECO:0000313" key="12">
    <source>
        <dbReference type="Proteomes" id="UP000509704"/>
    </source>
</evidence>
<accession>A0A7H9B3Y2</accession>
<keyword evidence="5" id="KW-0962">Peroxisome biogenesis</keyword>
<evidence type="ECO:0000256" key="5">
    <source>
        <dbReference type="ARBA" id="ARBA00022593"/>
    </source>
</evidence>
<reference evidence="11 12" key="1">
    <citation type="submission" date="2020-07" db="EMBL/GenBank/DDBJ databases">
        <title>The yeast mating-type switching endonuclease HO is a domesticated member of an unorthodox homing genetic element family.</title>
        <authorList>
            <person name="Coughlan A.Y."/>
            <person name="Lombardi L."/>
            <person name="Braun-Galleani S."/>
            <person name="Martos A.R."/>
            <person name="Galeote V."/>
            <person name="Bigey F."/>
            <person name="Dequin S."/>
            <person name="Byrne K.P."/>
            <person name="Wolfe K.H."/>
        </authorList>
    </citation>
    <scope>NUCLEOTIDE SEQUENCE [LARGE SCALE GENOMIC DNA]</scope>
    <source>
        <strain evidence="11 12">NRRL Y-6702</strain>
    </source>
</reference>
<dbReference type="InterPro" id="IPR038613">
    <property type="entry name" value="Peroxin-22_C_sf"/>
</dbReference>
<keyword evidence="12" id="KW-1185">Reference proteome</keyword>
<keyword evidence="8 10" id="KW-0472">Membrane</keyword>
<dbReference type="EMBL" id="CP058608">
    <property type="protein sequence ID" value="QLG73136.1"/>
    <property type="molecule type" value="Genomic_DNA"/>
</dbReference>
<evidence type="ECO:0000256" key="8">
    <source>
        <dbReference type="ARBA" id="ARBA00023136"/>
    </source>
</evidence>
<proteinExistence type="inferred from homology"/>
<dbReference type="OrthoDB" id="4036401at2759"/>
<dbReference type="Gene3D" id="3.40.50.11730">
    <property type="entry name" value="Peroxisome assembly protein 22"/>
    <property type="match status" value="1"/>
</dbReference>
<evidence type="ECO:0000256" key="4">
    <source>
        <dbReference type="ARBA" id="ARBA00018967"/>
    </source>
</evidence>
<evidence type="ECO:0000256" key="10">
    <source>
        <dbReference type="SAM" id="Phobius"/>
    </source>
</evidence>
<dbReference type="KEGG" id="zmk:HG535_0E02200"/>
<evidence type="ECO:0000313" key="11">
    <source>
        <dbReference type="EMBL" id="QLG73136.1"/>
    </source>
</evidence>
<protein>
    <recommendedName>
        <fullName evidence="4">Peroxisome assembly protein 22</fullName>
    </recommendedName>
</protein>
<feature type="transmembrane region" description="Helical" evidence="10">
    <location>
        <begin position="12"/>
        <end position="34"/>
    </location>
</feature>
<evidence type="ECO:0000256" key="9">
    <source>
        <dbReference type="ARBA" id="ARBA00023140"/>
    </source>
</evidence>
<comment type="similarity">
    <text evidence="3">Belongs to the peroxin-22 family.</text>
</comment>
<keyword evidence="9" id="KW-0576">Peroxisome</keyword>
<dbReference type="GO" id="GO:0007031">
    <property type="term" value="P:peroxisome organization"/>
    <property type="evidence" value="ECO:0007669"/>
    <property type="project" value="UniProtKB-KW"/>
</dbReference>
<dbReference type="InterPro" id="IPR024359">
    <property type="entry name" value="Peroxin-22"/>
</dbReference>
<evidence type="ECO:0000256" key="3">
    <source>
        <dbReference type="ARBA" id="ARBA00009642"/>
    </source>
</evidence>
<evidence type="ECO:0000256" key="2">
    <source>
        <dbReference type="ARBA" id="ARBA00004549"/>
    </source>
</evidence>
<dbReference type="AlphaFoldDB" id="A0A7H9B3Y2"/>
<evidence type="ECO:0000256" key="1">
    <source>
        <dbReference type="ARBA" id="ARBA00003659"/>
    </source>
</evidence>
<sequence>MSSGRSRYSGSNWQKVACTATGIVFGITAVWYYAVRRTSKPDKTENERLSSFTSQCILMTPSISKLKTMDWSSVLKYDVVLLVPPEVEFLADTDLASNNNYKVLYCDTMSGLWSCIRHLRKHQLIYVSEDLQDTMPQDIPRYVKSIIDLKSNETLQYFNLK</sequence>
<dbReference type="Pfam" id="PF12827">
    <property type="entry name" value="Peroxin-22"/>
    <property type="match status" value="1"/>
</dbReference>
<comment type="function">
    <text evidence="1">Involved in peroxisome biogenesis.</text>
</comment>
<evidence type="ECO:0000256" key="7">
    <source>
        <dbReference type="ARBA" id="ARBA00022989"/>
    </source>
</evidence>